<organism evidence="2 3">
    <name type="scientific">Pelagibacterium lacus</name>
    <dbReference type="NCBI Taxonomy" id="2282655"/>
    <lineage>
        <taxon>Bacteria</taxon>
        <taxon>Pseudomonadati</taxon>
        <taxon>Pseudomonadota</taxon>
        <taxon>Alphaproteobacteria</taxon>
        <taxon>Hyphomicrobiales</taxon>
        <taxon>Devosiaceae</taxon>
        <taxon>Pelagibacterium</taxon>
    </lineage>
</organism>
<accession>A0A369W5A9</accession>
<dbReference type="RefSeq" id="WP_114646245.1">
    <property type="nucleotide sequence ID" value="NZ_QQNH01000015.1"/>
</dbReference>
<dbReference type="OrthoDB" id="9808190at2"/>
<gene>
    <name evidence="2" type="ORF">DVH29_11085</name>
</gene>
<proteinExistence type="predicted"/>
<dbReference type="InterPro" id="IPR016990">
    <property type="entry name" value="UCP032162_TM"/>
</dbReference>
<name>A0A369W5A9_9HYPH</name>
<sequence length="155" mass="17394">MTQNPLFAALLTPHRSLSPQGIRGVIVFACVMAAIPGFAFFAMGAWPIVGLLGLDIALLYWALTASLDDKHAFEEITLWPDALDIRHVTKRGRETTLSFNPFFVRFAVVRDGEDRVTALKITTREGAYEIGRFLTPDDKENFARAFRPALDRARR</sequence>
<dbReference type="InterPro" id="IPR019253">
    <property type="entry name" value="DUF2244_TM"/>
</dbReference>
<reference evidence="3" key="1">
    <citation type="submission" date="2018-07" db="EMBL/GenBank/DDBJ databases">
        <authorList>
            <person name="Liu B.-T."/>
            <person name="Du Z."/>
        </authorList>
    </citation>
    <scope>NUCLEOTIDE SEQUENCE [LARGE SCALE GENOMIC DNA]</scope>
    <source>
        <strain evidence="3">XYN52</strain>
    </source>
</reference>
<evidence type="ECO:0000313" key="2">
    <source>
        <dbReference type="EMBL" id="RDE08550.1"/>
    </source>
</evidence>
<protein>
    <submittedName>
        <fullName evidence="2">DUF2244 domain-containing protein</fullName>
    </submittedName>
</protein>
<dbReference type="PIRSF" id="PIRSF032162">
    <property type="entry name" value="UCP032162_imp"/>
    <property type="match status" value="1"/>
</dbReference>
<evidence type="ECO:0000256" key="1">
    <source>
        <dbReference type="SAM" id="Phobius"/>
    </source>
</evidence>
<comment type="caution">
    <text evidence="2">The sequence shown here is derived from an EMBL/GenBank/DDBJ whole genome shotgun (WGS) entry which is preliminary data.</text>
</comment>
<feature type="transmembrane region" description="Helical" evidence="1">
    <location>
        <begin position="21"/>
        <end position="39"/>
    </location>
</feature>
<feature type="transmembrane region" description="Helical" evidence="1">
    <location>
        <begin position="45"/>
        <end position="63"/>
    </location>
</feature>
<keyword evidence="3" id="KW-1185">Reference proteome</keyword>
<evidence type="ECO:0000313" key="3">
    <source>
        <dbReference type="Proteomes" id="UP000253759"/>
    </source>
</evidence>
<keyword evidence="1" id="KW-0472">Membrane</keyword>
<dbReference type="Pfam" id="PF10003">
    <property type="entry name" value="DUF2244"/>
    <property type="match status" value="1"/>
</dbReference>
<dbReference type="Proteomes" id="UP000253759">
    <property type="component" value="Unassembled WGS sequence"/>
</dbReference>
<dbReference type="AlphaFoldDB" id="A0A369W5A9"/>
<keyword evidence="1" id="KW-1133">Transmembrane helix</keyword>
<dbReference type="EMBL" id="QQNH01000015">
    <property type="protein sequence ID" value="RDE08550.1"/>
    <property type="molecule type" value="Genomic_DNA"/>
</dbReference>
<keyword evidence="1" id="KW-0812">Transmembrane</keyword>